<evidence type="ECO:0000256" key="9">
    <source>
        <dbReference type="ARBA" id="ARBA00022989"/>
    </source>
</evidence>
<dbReference type="VEuPathDB" id="FungiDB:RhiirA1_461290"/>
<evidence type="ECO:0000256" key="1">
    <source>
        <dbReference type="ARBA" id="ARBA00008604"/>
    </source>
</evidence>
<feature type="region of interest" description="Disordered" evidence="16">
    <location>
        <begin position="583"/>
        <end position="626"/>
    </location>
</feature>
<feature type="transmembrane region" description="Helical" evidence="15">
    <location>
        <begin position="639"/>
        <end position="669"/>
    </location>
</feature>
<dbReference type="PRINTS" id="PR01072">
    <property type="entry name" value="PRESENILIN"/>
</dbReference>
<dbReference type="GO" id="GO:0055074">
    <property type="term" value="P:calcium ion homeostasis"/>
    <property type="evidence" value="ECO:0007669"/>
    <property type="project" value="TreeGrafter"/>
</dbReference>
<evidence type="ECO:0000256" key="13">
    <source>
        <dbReference type="ARBA" id="ARBA00066080"/>
    </source>
</evidence>
<dbReference type="SUPFAM" id="SSF110857">
    <property type="entry name" value="Gamma-glutamyl cyclotransferase-like"/>
    <property type="match status" value="1"/>
</dbReference>
<dbReference type="EC" id="3.4.23.-" evidence="15"/>
<dbReference type="Gene3D" id="3.10.490.10">
    <property type="entry name" value="Gamma-glutamyl cyclotransferase-like"/>
    <property type="match status" value="1"/>
</dbReference>
<evidence type="ECO:0000259" key="17">
    <source>
        <dbReference type="PROSITE" id="PS50865"/>
    </source>
</evidence>
<evidence type="ECO:0000256" key="6">
    <source>
        <dbReference type="ARBA" id="ARBA00022824"/>
    </source>
</evidence>
<feature type="transmembrane region" description="Helical" evidence="15">
    <location>
        <begin position="495"/>
        <end position="520"/>
    </location>
</feature>
<sequence length="717" mass="79874">MDNNFTCFFYGTLVFPQILKQVLNDGRKNTEPPINVEQIPATLKGYKRRKVIGTDYPAILKGDDLKDETRGVLIRGLSSQDIRRLDNFESHQYERKKIKVYIENEGTPIEAITYVWKDSPDLLDEKDWNSEEFEWNTKKVCVCRMSNNPLSGSQDTDNNVIETSTNRTTVDPTNTTIEESPTATLGNINTSTLELSDIIIRACSNCGEPAQYLCKACGQSGPRYCSSKCQSEDWTKGHSATCSKATRAGQINEEGGEEEIAIVRKPNSKVHGRGNVAQIINKRKTNVQRGNPIFPSTATEPSFTNQRPLSTNQFDDDQVDEFKFYMQQIYKIIKPVVLCILLSVLWVKISILAPNFRPQHPTQQIIDTSEDASESAQIFNSFLTAAVIIGNIIVVTIIIVCLFKYGFIKILIGFFMVVVLLLLGFMGYLLMMAILQVFQIPMDYVTLSFALWNFAAVGLISVFWKGPLLLQQTYLTIMSSLMAFSLTNLSSWTTWILLALLAIWDLIAVLCPFGPLRILVESSRNDKREIPALLYSVNAVWLMASPGLSNKFRKSLSSVSSFQATSGEEIPLSENIRYNRGEGGASDEGGINCDGTDENSQIPRRQSSSLQPQSQPPNNVSYDDEEDERSGLKLGLGDFVFYSVLVAQAALFDWITTVACIVAVLTGLNTTIFLLAIYKKALPALPISIAFGMLFYFVARNTLVPYAQSLGLSLIAV</sequence>
<evidence type="ECO:0000256" key="10">
    <source>
        <dbReference type="ARBA" id="ARBA00023034"/>
    </source>
</evidence>
<keyword evidence="8 15" id="KW-0914">Notch signaling pathway</keyword>
<evidence type="ECO:0000256" key="11">
    <source>
        <dbReference type="ARBA" id="ARBA00023136"/>
    </source>
</evidence>
<dbReference type="GO" id="GO:0044351">
    <property type="term" value="P:macropinocytosis"/>
    <property type="evidence" value="ECO:0007669"/>
    <property type="project" value="UniProtKB-ARBA"/>
</dbReference>
<evidence type="ECO:0000256" key="7">
    <source>
        <dbReference type="ARBA" id="ARBA00022833"/>
    </source>
</evidence>
<dbReference type="Pfam" id="PF01753">
    <property type="entry name" value="zf-MYND"/>
    <property type="match status" value="1"/>
</dbReference>
<comment type="caution">
    <text evidence="18">The sequence shown here is derived from an EMBL/GenBank/DDBJ whole genome shotgun (WGS) entry which is preliminary data.</text>
</comment>
<dbReference type="VEuPathDB" id="FungiDB:RhiirFUN_002191"/>
<keyword evidence="2 15" id="KW-0812">Transmembrane</keyword>
<keyword evidence="7" id="KW-0862">Zinc</keyword>
<accession>A0A2I1FXT3</accession>
<dbReference type="GO" id="GO:0016485">
    <property type="term" value="P:protein processing"/>
    <property type="evidence" value="ECO:0007669"/>
    <property type="project" value="InterPro"/>
</dbReference>
<evidence type="ECO:0000313" key="18">
    <source>
        <dbReference type="EMBL" id="PKY39189.1"/>
    </source>
</evidence>
<feature type="transmembrane region" description="Helical" evidence="15">
    <location>
        <begin position="410"/>
        <end position="438"/>
    </location>
</feature>
<comment type="function">
    <text evidence="15">Probable subunit of the gamma-secretase complex, an endoprotease complex that catalyzes the intramembrane cleavage of integral membrane proteins such as Notch receptors.</text>
</comment>
<dbReference type="GO" id="GO:0008270">
    <property type="term" value="F:zinc ion binding"/>
    <property type="evidence" value="ECO:0007669"/>
    <property type="project" value="UniProtKB-KW"/>
</dbReference>
<dbReference type="GO" id="GO:0000139">
    <property type="term" value="C:Golgi membrane"/>
    <property type="evidence" value="ECO:0007669"/>
    <property type="project" value="UniProtKB-SubCell"/>
</dbReference>
<dbReference type="PANTHER" id="PTHR10202">
    <property type="entry name" value="PRESENILIN"/>
    <property type="match status" value="1"/>
</dbReference>
<evidence type="ECO:0000256" key="5">
    <source>
        <dbReference type="ARBA" id="ARBA00022801"/>
    </source>
</evidence>
<gene>
    <name evidence="18" type="ORF">RhiirA4_452348</name>
</gene>
<evidence type="ECO:0000313" key="19">
    <source>
        <dbReference type="Proteomes" id="UP000234323"/>
    </source>
</evidence>
<dbReference type="VEuPathDB" id="FungiDB:RhiirFUN_002192"/>
<dbReference type="Pfam" id="PF06094">
    <property type="entry name" value="GGACT"/>
    <property type="match status" value="1"/>
</dbReference>
<feature type="transmembrane region" description="Helical" evidence="15">
    <location>
        <begin position="332"/>
        <end position="353"/>
    </location>
</feature>
<feature type="compositionally biased region" description="Low complexity" evidence="16">
    <location>
        <begin position="600"/>
        <end position="617"/>
    </location>
</feature>
<evidence type="ECO:0000256" key="3">
    <source>
        <dbReference type="ARBA" id="ARBA00022723"/>
    </source>
</evidence>
<dbReference type="GO" id="GO:0042500">
    <property type="term" value="F:aspartic endopeptidase activity, intramembrane cleaving"/>
    <property type="evidence" value="ECO:0007669"/>
    <property type="project" value="InterPro"/>
</dbReference>
<evidence type="ECO:0000256" key="14">
    <source>
        <dbReference type="PROSITE-ProRule" id="PRU00134"/>
    </source>
</evidence>
<keyword evidence="19" id="KW-1185">Reference proteome</keyword>
<dbReference type="PROSITE" id="PS50865">
    <property type="entry name" value="ZF_MYND_2"/>
    <property type="match status" value="1"/>
</dbReference>
<dbReference type="Gene3D" id="1.10.472.100">
    <property type="entry name" value="Presenilin"/>
    <property type="match status" value="1"/>
</dbReference>
<dbReference type="GO" id="GO:0070765">
    <property type="term" value="C:gamma-secretase complex"/>
    <property type="evidence" value="ECO:0007669"/>
    <property type="project" value="TreeGrafter"/>
</dbReference>
<dbReference type="InterPro" id="IPR002893">
    <property type="entry name" value="Znf_MYND"/>
</dbReference>
<protein>
    <recommendedName>
        <fullName evidence="15">Presenilin</fullName>
        <ecNumber evidence="15">3.4.23.-</ecNumber>
    </recommendedName>
</protein>
<dbReference type="InterPro" id="IPR006639">
    <property type="entry name" value="Preselin/SPP"/>
</dbReference>
<keyword evidence="5 15" id="KW-0378">Hydrolase</keyword>
<feature type="transmembrane region" description="Helical" evidence="15">
    <location>
        <begin position="681"/>
        <end position="699"/>
    </location>
</feature>
<evidence type="ECO:0000256" key="8">
    <source>
        <dbReference type="ARBA" id="ARBA00022976"/>
    </source>
</evidence>
<dbReference type="InterPro" id="IPR013024">
    <property type="entry name" value="GGCT-like"/>
</dbReference>
<name>A0A2I1FXT3_9GLOM</name>
<dbReference type="AlphaFoldDB" id="A0A2I1FXT3"/>
<dbReference type="EMBL" id="LLXI01000054">
    <property type="protein sequence ID" value="PKY39189.1"/>
    <property type="molecule type" value="Genomic_DNA"/>
</dbReference>
<dbReference type="InterPro" id="IPR009288">
    <property type="entry name" value="AIG2-like_dom"/>
</dbReference>
<evidence type="ECO:0000256" key="16">
    <source>
        <dbReference type="SAM" id="MobiDB-lite"/>
    </source>
</evidence>
<keyword evidence="4 14" id="KW-0863">Zinc-finger</keyword>
<comment type="function">
    <text evidence="12">Probable catalytic subunit of the gamma-secretase complex, an endoprotease complex that catalyzes the intramembrane cleavage of integral membrane proteins such as Notch receptors. Requires the other members of the gamma-secretase complex to have a protease activity.</text>
</comment>
<proteinExistence type="inferred from homology"/>
<dbReference type="GO" id="GO:0006509">
    <property type="term" value="P:membrane protein ectodomain proteolysis"/>
    <property type="evidence" value="ECO:0007669"/>
    <property type="project" value="TreeGrafter"/>
</dbReference>
<keyword evidence="6 15" id="KW-0256">Endoplasmic reticulum</keyword>
<reference evidence="18 19" key="1">
    <citation type="submission" date="2015-10" db="EMBL/GenBank/DDBJ databases">
        <title>Genome analyses suggest a sexual origin of heterokaryosis in a supposedly ancient asexual fungus.</title>
        <authorList>
            <person name="Ropars J."/>
            <person name="Sedzielewska K."/>
            <person name="Noel J."/>
            <person name="Charron P."/>
            <person name="Farinelli L."/>
            <person name="Marton T."/>
            <person name="Kruger M."/>
            <person name="Pelin A."/>
            <person name="Brachmann A."/>
            <person name="Corradi N."/>
        </authorList>
    </citation>
    <scope>NUCLEOTIDE SEQUENCE [LARGE SCALE GENOMIC DNA]</scope>
    <source>
        <strain evidence="18 19">A4</strain>
    </source>
</reference>
<dbReference type="VEuPathDB" id="FungiDB:FUN_002131"/>
<keyword evidence="11 15" id="KW-0472">Membrane</keyword>
<dbReference type="InterPro" id="IPR042524">
    <property type="entry name" value="Presenilin_C"/>
</dbReference>
<evidence type="ECO:0000256" key="4">
    <source>
        <dbReference type="ARBA" id="ARBA00022771"/>
    </source>
</evidence>
<evidence type="ECO:0000256" key="15">
    <source>
        <dbReference type="RuleBase" id="RU361148"/>
    </source>
</evidence>
<dbReference type="Gene3D" id="6.10.140.2220">
    <property type="match status" value="1"/>
</dbReference>
<feature type="domain" description="MYND-type" evidence="17">
    <location>
        <begin position="203"/>
        <end position="242"/>
    </location>
</feature>
<keyword evidence="15" id="KW-0645">Protease</keyword>
<evidence type="ECO:0000256" key="12">
    <source>
        <dbReference type="ARBA" id="ARBA00053367"/>
    </source>
</evidence>
<comment type="subunit">
    <text evidence="13">Homodimer. Component of the gamma-secretase complex, a complex composed of a presenilin homodimer, nicastrin, aph1 and pen2.</text>
</comment>
<evidence type="ECO:0000256" key="2">
    <source>
        <dbReference type="ARBA" id="ARBA00022692"/>
    </source>
</evidence>
<feature type="transmembrane region" description="Helical" evidence="15">
    <location>
        <begin position="444"/>
        <end position="464"/>
    </location>
</feature>
<dbReference type="PANTHER" id="PTHR10202:SF13">
    <property type="entry name" value="PRESENILIN HOMOLOG"/>
    <property type="match status" value="1"/>
</dbReference>
<keyword evidence="3" id="KW-0479">Metal-binding</keyword>
<keyword evidence="9 15" id="KW-1133">Transmembrane helix</keyword>
<dbReference type="VEuPathDB" id="FungiDB:FUN_002132"/>
<dbReference type="Pfam" id="PF01080">
    <property type="entry name" value="Presenilin"/>
    <property type="match status" value="1"/>
</dbReference>
<dbReference type="SMART" id="SM00730">
    <property type="entry name" value="PSN"/>
    <property type="match status" value="1"/>
</dbReference>
<dbReference type="CDD" id="cd06661">
    <property type="entry name" value="GGCT_like"/>
    <property type="match status" value="1"/>
</dbReference>
<dbReference type="FunFam" id="1.10.472.100:FF:000003">
    <property type="entry name" value="Presenilin"/>
    <property type="match status" value="1"/>
</dbReference>
<comment type="domain">
    <text evidence="15">The PAL motif is required for normal active site conformation.</text>
</comment>
<dbReference type="Proteomes" id="UP000234323">
    <property type="component" value="Unassembled WGS sequence"/>
</dbReference>
<comment type="similarity">
    <text evidence="1 15">Belongs to the peptidase A22A family.</text>
</comment>
<dbReference type="GO" id="GO:0005789">
    <property type="term" value="C:endoplasmic reticulum membrane"/>
    <property type="evidence" value="ECO:0007669"/>
    <property type="project" value="UniProtKB-SubCell"/>
</dbReference>
<dbReference type="InterPro" id="IPR036568">
    <property type="entry name" value="GGCT-like_sf"/>
</dbReference>
<organism evidence="18 19">
    <name type="scientific">Rhizophagus irregularis</name>
    <dbReference type="NCBI Taxonomy" id="588596"/>
    <lineage>
        <taxon>Eukaryota</taxon>
        <taxon>Fungi</taxon>
        <taxon>Fungi incertae sedis</taxon>
        <taxon>Mucoromycota</taxon>
        <taxon>Glomeromycotina</taxon>
        <taxon>Glomeromycetes</taxon>
        <taxon>Glomerales</taxon>
        <taxon>Glomeraceae</taxon>
        <taxon>Rhizophagus</taxon>
    </lineage>
</organism>
<feature type="transmembrane region" description="Helical" evidence="15">
    <location>
        <begin position="378"/>
        <end position="403"/>
    </location>
</feature>
<dbReference type="InterPro" id="IPR001108">
    <property type="entry name" value="Peptidase_A22A"/>
</dbReference>
<comment type="subcellular location">
    <subcellularLocation>
        <location evidence="15">Endoplasmic reticulum membrane</location>
        <topology evidence="15">Multi-pass membrane protein</topology>
    </subcellularLocation>
    <subcellularLocation>
        <location evidence="15">Golgi apparatus membrane</location>
        <topology evidence="15">Multi-pass membrane protein</topology>
    </subcellularLocation>
</comment>
<keyword evidence="10 15" id="KW-0333">Golgi apparatus</keyword>
<dbReference type="SUPFAM" id="SSF144232">
    <property type="entry name" value="HIT/MYND zinc finger-like"/>
    <property type="match status" value="1"/>
</dbReference>